<reference evidence="1" key="1">
    <citation type="submission" date="2013-08" db="EMBL/GenBank/DDBJ databases">
        <authorList>
            <person name="Mendez C."/>
            <person name="Richter M."/>
            <person name="Ferrer M."/>
            <person name="Sanchez J."/>
        </authorList>
    </citation>
    <scope>NUCLEOTIDE SEQUENCE</scope>
</reference>
<name>T0YBY5_9ZZZZ</name>
<comment type="caution">
    <text evidence="1">The sequence shown here is derived from an EMBL/GenBank/DDBJ whole genome shotgun (WGS) entry which is preliminary data.</text>
</comment>
<dbReference type="InterPro" id="IPR036388">
    <property type="entry name" value="WH-like_DNA-bd_sf"/>
</dbReference>
<dbReference type="SUPFAM" id="SSF46785">
    <property type="entry name" value="Winged helix' DNA-binding domain"/>
    <property type="match status" value="1"/>
</dbReference>
<reference evidence="1" key="2">
    <citation type="journal article" date="2014" name="ISME J.">
        <title>Microbial stratification in low pH oxic and suboxic macroscopic growths along an acid mine drainage.</title>
        <authorList>
            <person name="Mendez-Garcia C."/>
            <person name="Mesa V."/>
            <person name="Sprenger R.R."/>
            <person name="Richter M."/>
            <person name="Diez M.S."/>
            <person name="Solano J."/>
            <person name="Bargiela R."/>
            <person name="Golyshina O.V."/>
            <person name="Manteca A."/>
            <person name="Ramos J.L."/>
            <person name="Gallego J.R."/>
            <person name="Llorente I."/>
            <person name="Martins Dos Santos V.A."/>
            <person name="Jensen O.N."/>
            <person name="Pelaez A.I."/>
            <person name="Sanchez J."/>
            <person name="Ferrer M."/>
        </authorList>
    </citation>
    <scope>NUCLEOTIDE SEQUENCE</scope>
</reference>
<dbReference type="AlphaFoldDB" id="T0YBY5"/>
<gene>
    <name evidence="1" type="ORF">B2A_14067</name>
</gene>
<dbReference type="InterPro" id="IPR036390">
    <property type="entry name" value="WH_DNA-bd_sf"/>
</dbReference>
<dbReference type="Gene3D" id="1.10.10.10">
    <property type="entry name" value="Winged helix-like DNA-binding domain superfamily/Winged helix DNA-binding domain"/>
    <property type="match status" value="1"/>
</dbReference>
<accession>T0YBY5</accession>
<evidence type="ECO:0000313" key="1">
    <source>
        <dbReference type="EMBL" id="EQD30608.1"/>
    </source>
</evidence>
<dbReference type="EMBL" id="AUZZ01010200">
    <property type="protein sequence ID" value="EQD30608.1"/>
    <property type="molecule type" value="Genomic_DNA"/>
</dbReference>
<protein>
    <submittedName>
        <fullName evidence="1">Uncharacterized protein</fullName>
    </submittedName>
</protein>
<sequence>MVKSHHILDKVLRALEENGFLTVEVTKIGPPIYTITLTDRGKAVAEQLKRAEEAAKGAIIFEEEGRIEVKVPEEWREKWKNLHALFHVNVYEDHVTIMETNHEGTGRERIFNIYIRENGQGHLRLWCEEDESFDCYHVGYALTLAAVQDMFARVRGGK</sequence>
<organism evidence="1">
    <name type="scientific">mine drainage metagenome</name>
    <dbReference type="NCBI Taxonomy" id="410659"/>
    <lineage>
        <taxon>unclassified sequences</taxon>
        <taxon>metagenomes</taxon>
        <taxon>ecological metagenomes</taxon>
    </lineage>
</organism>
<proteinExistence type="predicted"/>